<comment type="caution">
    <text evidence="2">The sequence shown here is derived from an EMBL/GenBank/DDBJ whole genome shotgun (WGS) entry which is preliminary data.</text>
</comment>
<dbReference type="AlphaFoldDB" id="A0A4V3UND5"/>
<feature type="region of interest" description="Disordered" evidence="1">
    <location>
        <begin position="62"/>
        <end position="83"/>
    </location>
</feature>
<sequence length="83" mass="8770">MNNDALVLQYLDYSADKLSGSAGSGVDGDDTKYGVHLLTVVLLSGEHVLSTPMATSQDLNVGKRAGLHPNSHFTPQTSIDGNR</sequence>
<name>A0A4V3UND5_9EURO</name>
<feature type="compositionally biased region" description="Polar residues" evidence="1">
    <location>
        <begin position="71"/>
        <end position="83"/>
    </location>
</feature>
<dbReference type="EMBL" id="SOSA01000485">
    <property type="protein sequence ID" value="THC90754.1"/>
    <property type="molecule type" value="Genomic_DNA"/>
</dbReference>
<gene>
    <name evidence="2" type="ORF">EYZ11_009778</name>
</gene>
<proteinExistence type="predicted"/>
<evidence type="ECO:0000313" key="2">
    <source>
        <dbReference type="EMBL" id="THC90754.1"/>
    </source>
</evidence>
<accession>A0A4V3UND5</accession>
<evidence type="ECO:0000313" key="3">
    <source>
        <dbReference type="Proteomes" id="UP000308092"/>
    </source>
</evidence>
<protein>
    <submittedName>
        <fullName evidence="2">Uncharacterized protein</fullName>
    </submittedName>
</protein>
<reference evidence="2 3" key="1">
    <citation type="submission" date="2019-03" db="EMBL/GenBank/DDBJ databases">
        <title>The genome sequence of a newly discovered highly antifungal drug resistant Aspergillus species, Aspergillus tanneri NIH 1004.</title>
        <authorList>
            <person name="Mounaud S."/>
            <person name="Singh I."/>
            <person name="Joardar V."/>
            <person name="Pakala S."/>
            <person name="Pakala S."/>
            <person name="Venepally P."/>
            <person name="Hoover J."/>
            <person name="Nierman W."/>
            <person name="Chung J."/>
            <person name="Losada L."/>
        </authorList>
    </citation>
    <scope>NUCLEOTIDE SEQUENCE [LARGE SCALE GENOMIC DNA]</scope>
    <source>
        <strain evidence="2 3">NIH1004</strain>
    </source>
</reference>
<keyword evidence="3" id="KW-1185">Reference proteome</keyword>
<dbReference type="VEuPathDB" id="FungiDB:EYZ11_009778"/>
<organism evidence="2 3">
    <name type="scientific">Aspergillus tanneri</name>
    <dbReference type="NCBI Taxonomy" id="1220188"/>
    <lineage>
        <taxon>Eukaryota</taxon>
        <taxon>Fungi</taxon>
        <taxon>Dikarya</taxon>
        <taxon>Ascomycota</taxon>
        <taxon>Pezizomycotina</taxon>
        <taxon>Eurotiomycetes</taxon>
        <taxon>Eurotiomycetidae</taxon>
        <taxon>Eurotiales</taxon>
        <taxon>Aspergillaceae</taxon>
        <taxon>Aspergillus</taxon>
        <taxon>Aspergillus subgen. Circumdati</taxon>
    </lineage>
</organism>
<dbReference type="Proteomes" id="UP000308092">
    <property type="component" value="Unassembled WGS sequence"/>
</dbReference>
<evidence type="ECO:0000256" key="1">
    <source>
        <dbReference type="SAM" id="MobiDB-lite"/>
    </source>
</evidence>